<dbReference type="EMBL" id="RAYQ01000018">
    <property type="protein sequence ID" value="RKI89950.1"/>
    <property type="molecule type" value="Genomic_DNA"/>
</dbReference>
<accession>A0A3A9AE60</accession>
<evidence type="ECO:0000313" key="3">
    <source>
        <dbReference type="Proteomes" id="UP000280696"/>
    </source>
</evidence>
<proteinExistence type="predicted"/>
<dbReference type="InterPro" id="IPR023875">
    <property type="entry name" value="DNA_repair_put"/>
</dbReference>
<sequence length="263" mass="30665">MEEYYLVCEDSLEGIFTGIYDAYLKKISHGQIHICVGEEENYRLFAVYETCVPDEKKTASVAKTIIREFGMETYLSVCRALASGEADKGEAVYKTVVTGFSMKNKKELMGNLSNPFVHRVFELARFTANEAHYHVEFLRFKELESGILYAEIGPKNNVLTFIVPHFADRLPLENFVIYDEKRDIYAVHPSKMDWYLVVGDEKRNQQERIFSQGEKKYSELFSCFFHTIAIKERASYGRQRNMLPLRYRQYMTEFQENKGSYGS</sequence>
<evidence type="ECO:0000313" key="2">
    <source>
        <dbReference type="EMBL" id="RKI89950.1"/>
    </source>
</evidence>
<dbReference type="InterPro" id="IPR025404">
    <property type="entry name" value="DUF4130"/>
</dbReference>
<dbReference type="Proteomes" id="UP000280696">
    <property type="component" value="Unassembled WGS sequence"/>
</dbReference>
<evidence type="ECO:0000259" key="1">
    <source>
        <dbReference type="Pfam" id="PF13566"/>
    </source>
</evidence>
<reference evidence="2 3" key="1">
    <citation type="submission" date="2018-09" db="EMBL/GenBank/DDBJ databases">
        <title>Murine metabolic-syndrome-specific gut microbial biobank.</title>
        <authorList>
            <person name="Liu C."/>
        </authorList>
    </citation>
    <scope>NUCLEOTIDE SEQUENCE [LARGE SCALE GENOMIC DNA]</scope>
    <source>
        <strain evidence="2 3">0.1xD8-82</strain>
    </source>
</reference>
<comment type="caution">
    <text evidence="2">The sequence shown here is derived from an EMBL/GenBank/DDBJ whole genome shotgun (WGS) entry which is preliminary data.</text>
</comment>
<name>A0A3A9AE60_9FIRM</name>
<feature type="domain" description="DUF4130" evidence="1">
    <location>
        <begin position="88"/>
        <end position="253"/>
    </location>
</feature>
<gene>
    <name evidence="2" type="ORF">D7V94_16100</name>
</gene>
<organism evidence="2 3">
    <name type="scientific">Parablautia intestinalis</name>
    <dbReference type="NCBI Taxonomy" id="2320100"/>
    <lineage>
        <taxon>Bacteria</taxon>
        <taxon>Bacillati</taxon>
        <taxon>Bacillota</taxon>
        <taxon>Clostridia</taxon>
        <taxon>Lachnospirales</taxon>
        <taxon>Lachnospiraceae</taxon>
        <taxon>Parablautia</taxon>
    </lineage>
</organism>
<dbReference type="NCBIfam" id="TIGR03915">
    <property type="entry name" value="SAM_7_link_chp"/>
    <property type="match status" value="1"/>
</dbReference>
<protein>
    <submittedName>
        <fullName evidence="2">DNA metabolism protein</fullName>
    </submittedName>
</protein>
<keyword evidence="3" id="KW-1185">Reference proteome</keyword>
<dbReference type="Pfam" id="PF13566">
    <property type="entry name" value="DUF4130"/>
    <property type="match status" value="1"/>
</dbReference>
<dbReference type="AlphaFoldDB" id="A0A3A9AE60"/>
<dbReference type="OrthoDB" id="5290748at2"/>